<feature type="transmembrane region" description="Helical" evidence="1">
    <location>
        <begin position="20"/>
        <end position="44"/>
    </location>
</feature>
<proteinExistence type="predicted"/>
<evidence type="ECO:0000313" key="3">
    <source>
        <dbReference type="Proteomes" id="UP000008144"/>
    </source>
</evidence>
<sequence length="71" mass="8002">MIHFNLILEKFDGIGKSQYVLFFMVAYYNISKGLNAVATVFIAYSPPKRCNVPPLDDSALYPNLTESDILN</sequence>
<keyword evidence="3" id="KW-1185">Reference proteome</keyword>
<dbReference type="InParanoid" id="H2Y3T3"/>
<reference evidence="2" key="3">
    <citation type="submission" date="2025-09" db="UniProtKB">
        <authorList>
            <consortium name="Ensembl"/>
        </authorList>
    </citation>
    <scope>IDENTIFICATION</scope>
</reference>
<dbReference type="Ensembl" id="ENSCINT00000032887.1">
    <property type="protein sequence ID" value="ENSCINP00000036569.1"/>
    <property type="gene ID" value="ENSCING00000023655.1"/>
</dbReference>
<protein>
    <submittedName>
        <fullName evidence="2">Uncharacterized protein</fullName>
    </submittedName>
</protein>
<keyword evidence="1" id="KW-1133">Transmembrane helix</keyword>
<dbReference type="Proteomes" id="UP000008144">
    <property type="component" value="Unassembled WGS sequence"/>
</dbReference>
<evidence type="ECO:0000256" key="1">
    <source>
        <dbReference type="SAM" id="Phobius"/>
    </source>
</evidence>
<dbReference type="HOGENOM" id="CLU_2746510_0_0_1"/>
<dbReference type="AlphaFoldDB" id="H2Y3T3"/>
<organism evidence="2 3">
    <name type="scientific">Ciona intestinalis</name>
    <name type="common">Transparent sea squirt</name>
    <name type="synonym">Ascidia intestinalis</name>
    <dbReference type="NCBI Taxonomy" id="7719"/>
    <lineage>
        <taxon>Eukaryota</taxon>
        <taxon>Metazoa</taxon>
        <taxon>Chordata</taxon>
        <taxon>Tunicata</taxon>
        <taxon>Ascidiacea</taxon>
        <taxon>Phlebobranchia</taxon>
        <taxon>Cionidae</taxon>
        <taxon>Ciona</taxon>
    </lineage>
</organism>
<reference evidence="3" key="1">
    <citation type="journal article" date="2002" name="Science">
        <title>The draft genome of Ciona intestinalis: insights into chordate and vertebrate origins.</title>
        <authorList>
            <person name="Dehal P."/>
            <person name="Satou Y."/>
            <person name="Campbell R.K."/>
            <person name="Chapman J."/>
            <person name="Degnan B."/>
            <person name="De Tomaso A."/>
            <person name="Davidson B."/>
            <person name="Di Gregorio A."/>
            <person name="Gelpke M."/>
            <person name="Goodstein D.M."/>
            <person name="Harafuji N."/>
            <person name="Hastings K.E."/>
            <person name="Ho I."/>
            <person name="Hotta K."/>
            <person name="Huang W."/>
            <person name="Kawashima T."/>
            <person name="Lemaire P."/>
            <person name="Martinez D."/>
            <person name="Meinertzhagen I.A."/>
            <person name="Necula S."/>
            <person name="Nonaka M."/>
            <person name="Putnam N."/>
            <person name="Rash S."/>
            <person name="Saiga H."/>
            <person name="Satake M."/>
            <person name="Terry A."/>
            <person name="Yamada L."/>
            <person name="Wang H.G."/>
            <person name="Awazu S."/>
            <person name="Azumi K."/>
            <person name="Boore J."/>
            <person name="Branno M."/>
            <person name="Chin-Bow S."/>
            <person name="DeSantis R."/>
            <person name="Doyle S."/>
            <person name="Francino P."/>
            <person name="Keys D.N."/>
            <person name="Haga S."/>
            <person name="Hayashi H."/>
            <person name="Hino K."/>
            <person name="Imai K.S."/>
            <person name="Inaba K."/>
            <person name="Kano S."/>
            <person name="Kobayashi K."/>
            <person name="Kobayashi M."/>
            <person name="Lee B.I."/>
            <person name="Makabe K.W."/>
            <person name="Manohar C."/>
            <person name="Matassi G."/>
            <person name="Medina M."/>
            <person name="Mochizuki Y."/>
            <person name="Mount S."/>
            <person name="Morishita T."/>
            <person name="Miura S."/>
            <person name="Nakayama A."/>
            <person name="Nishizaka S."/>
            <person name="Nomoto H."/>
            <person name="Ohta F."/>
            <person name="Oishi K."/>
            <person name="Rigoutsos I."/>
            <person name="Sano M."/>
            <person name="Sasaki A."/>
            <person name="Sasakura Y."/>
            <person name="Shoguchi E."/>
            <person name="Shin-i T."/>
            <person name="Spagnuolo A."/>
            <person name="Stainier D."/>
            <person name="Suzuki M.M."/>
            <person name="Tassy O."/>
            <person name="Takatori N."/>
            <person name="Tokuoka M."/>
            <person name="Yagi K."/>
            <person name="Yoshizaki F."/>
            <person name="Wada S."/>
            <person name="Zhang C."/>
            <person name="Hyatt P.D."/>
            <person name="Larimer F."/>
            <person name="Detter C."/>
            <person name="Doggett N."/>
            <person name="Glavina T."/>
            <person name="Hawkins T."/>
            <person name="Richardson P."/>
            <person name="Lucas S."/>
            <person name="Kohara Y."/>
            <person name="Levine M."/>
            <person name="Satoh N."/>
            <person name="Rokhsar D.S."/>
        </authorList>
    </citation>
    <scope>NUCLEOTIDE SEQUENCE [LARGE SCALE GENOMIC DNA]</scope>
</reference>
<accession>H2Y3T3</accession>
<name>H2Y3T3_CIOIN</name>
<evidence type="ECO:0000313" key="2">
    <source>
        <dbReference type="Ensembl" id="ENSCINP00000036569.1"/>
    </source>
</evidence>
<keyword evidence="1" id="KW-0812">Transmembrane</keyword>
<reference evidence="2" key="2">
    <citation type="submission" date="2025-08" db="UniProtKB">
        <authorList>
            <consortium name="Ensembl"/>
        </authorList>
    </citation>
    <scope>IDENTIFICATION</scope>
</reference>
<keyword evidence="1" id="KW-0472">Membrane</keyword>